<dbReference type="KEGG" id="ter:Tery_4416"/>
<evidence type="ECO:0000259" key="5">
    <source>
        <dbReference type="PROSITE" id="PS50106"/>
    </source>
</evidence>
<keyword evidence="4" id="KW-0812">Transmembrane</keyword>
<evidence type="ECO:0000313" key="6">
    <source>
        <dbReference type="EMBL" id="ABG53404.1"/>
    </source>
</evidence>
<dbReference type="HOGENOM" id="CLU_020120_1_2_3"/>
<dbReference type="PANTHER" id="PTHR22939:SF129">
    <property type="entry name" value="SERINE PROTEASE HTRA2, MITOCHONDRIAL"/>
    <property type="match status" value="1"/>
</dbReference>
<sequence length="410" mass="43788">MKISDQKNPARPQIGVYVVAIAVSTGLTLTAIRAFPRIFLPTDNRETSQNKPQSQLVVNTKVPQIAQVPIKADSFVATAVEKVGPAVVRIDTERTVARNTPNFFNDPFFRRFFGNDSFSQVPKKFQQQGQGSGFITDSSGIILTNAHVIKGADSVTVKLKDGRSFEGEVRGLDEPSDLAVIKIDGENLPVAFLGNSARVKVGDWAIAVGNPLGLDNTVTLGIVSSLNRASSEVGIPDKRLDFIQTDAAINPGNSGGPLVNSQGEVIGINTAIRADGQGIGFAIPIDEAKVIQEKLVKGESIPRPYIGVRMVTLTPEIIEKINKNPNSSIQLPETDGVLIAQVISNSPAAKGGLRLGDVVTEIDGQKIATAEELQSIVQKGQIGKPLNITVKRGKETQTFSVSPQELQDAN</sequence>
<dbReference type="eggNOG" id="COG0265">
    <property type="taxonomic scope" value="Bacteria"/>
</dbReference>
<dbReference type="SUPFAM" id="SSF50494">
    <property type="entry name" value="Trypsin-like serine proteases"/>
    <property type="match status" value="1"/>
</dbReference>
<dbReference type="PROSITE" id="PS50106">
    <property type="entry name" value="PDZ"/>
    <property type="match status" value="1"/>
</dbReference>
<dbReference type="InterPro" id="IPR043504">
    <property type="entry name" value="Peptidase_S1_PA_chymotrypsin"/>
</dbReference>
<name>Q10WH0_TRIEI</name>
<dbReference type="Pfam" id="PF13365">
    <property type="entry name" value="Trypsin_2"/>
    <property type="match status" value="1"/>
</dbReference>
<dbReference type="RefSeq" id="WP_011613729.1">
    <property type="nucleotide sequence ID" value="NC_008312.1"/>
</dbReference>
<dbReference type="Gene3D" id="2.40.10.10">
    <property type="entry name" value="Trypsin-like serine proteases"/>
    <property type="match status" value="2"/>
</dbReference>
<dbReference type="InterPro" id="IPR001940">
    <property type="entry name" value="Peptidase_S1C"/>
</dbReference>
<keyword evidence="2" id="KW-0645">Protease</keyword>
<dbReference type="InterPro" id="IPR048172">
    <property type="entry name" value="HhoA_HhoB_HtrA-like"/>
</dbReference>
<dbReference type="Gene3D" id="2.30.42.10">
    <property type="match status" value="1"/>
</dbReference>
<dbReference type="OrthoDB" id="495674at2"/>
<reference evidence="6" key="1">
    <citation type="submission" date="2006-06" db="EMBL/GenBank/DDBJ databases">
        <title>Complete sequence of Trichodesmium erythraeum IMS101.</title>
        <authorList>
            <consortium name="US DOE Joint Genome Institute"/>
            <person name="Copeland A."/>
            <person name="Lucas S."/>
            <person name="Lapidus A."/>
            <person name="Barry K."/>
            <person name="Detter J.C."/>
            <person name="Glavina del Rio T."/>
            <person name="Hammon N."/>
            <person name="Israni S."/>
            <person name="Dalin E."/>
            <person name="Tice H."/>
            <person name="Pitluck S."/>
            <person name="Kiss H."/>
            <person name="Munk A.C."/>
            <person name="Brettin T."/>
            <person name="Bruce D."/>
            <person name="Han C."/>
            <person name="Tapia R."/>
            <person name="Gilna P."/>
            <person name="Schmutz J."/>
            <person name="Larimer F."/>
            <person name="Land M."/>
            <person name="Hauser L."/>
            <person name="Kyrpides N."/>
            <person name="Kim E."/>
            <person name="Richardson P."/>
        </authorList>
    </citation>
    <scope>NUCLEOTIDE SEQUENCE [LARGE SCALE GENOMIC DNA]</scope>
    <source>
        <strain evidence="6">IMS101</strain>
    </source>
</reference>
<dbReference type="NCBIfam" id="NF041521">
    <property type="entry name" value="HhoA_HhoB_HtrA"/>
    <property type="match status" value="1"/>
</dbReference>
<feature type="transmembrane region" description="Helical" evidence="4">
    <location>
        <begin position="14"/>
        <end position="35"/>
    </location>
</feature>
<dbReference type="GO" id="GO:0006508">
    <property type="term" value="P:proteolysis"/>
    <property type="evidence" value="ECO:0007669"/>
    <property type="project" value="UniProtKB-KW"/>
</dbReference>
<keyword evidence="4" id="KW-1133">Transmembrane helix</keyword>
<evidence type="ECO:0000256" key="4">
    <source>
        <dbReference type="SAM" id="Phobius"/>
    </source>
</evidence>
<dbReference type="SMART" id="SM00228">
    <property type="entry name" value="PDZ"/>
    <property type="match status" value="1"/>
</dbReference>
<dbReference type="InterPro" id="IPR036034">
    <property type="entry name" value="PDZ_sf"/>
</dbReference>
<organism evidence="6">
    <name type="scientific">Trichodesmium erythraeum (strain IMS101)</name>
    <dbReference type="NCBI Taxonomy" id="203124"/>
    <lineage>
        <taxon>Bacteria</taxon>
        <taxon>Bacillati</taxon>
        <taxon>Cyanobacteriota</taxon>
        <taxon>Cyanophyceae</taxon>
        <taxon>Oscillatoriophycideae</taxon>
        <taxon>Oscillatoriales</taxon>
        <taxon>Microcoleaceae</taxon>
        <taxon>Trichodesmium</taxon>
    </lineage>
</organism>
<keyword evidence="3" id="KW-0378">Hydrolase</keyword>
<dbReference type="InterPro" id="IPR001478">
    <property type="entry name" value="PDZ"/>
</dbReference>
<gene>
    <name evidence="6" type="ordered locus">Tery_4416</name>
</gene>
<protein>
    <submittedName>
        <fullName evidence="6">Peptidase S1 and S6, chymotrypsin/Hap</fullName>
    </submittedName>
</protein>
<evidence type="ECO:0000256" key="2">
    <source>
        <dbReference type="ARBA" id="ARBA00022670"/>
    </source>
</evidence>
<dbReference type="GO" id="GO:0004252">
    <property type="term" value="F:serine-type endopeptidase activity"/>
    <property type="evidence" value="ECO:0007669"/>
    <property type="project" value="InterPro"/>
</dbReference>
<comment type="similarity">
    <text evidence="1">Belongs to the peptidase S1C family.</text>
</comment>
<dbReference type="STRING" id="203124.Tery_4416"/>
<accession>Q10WH0</accession>
<dbReference type="PANTHER" id="PTHR22939">
    <property type="entry name" value="SERINE PROTEASE FAMILY S1C HTRA-RELATED"/>
    <property type="match status" value="1"/>
</dbReference>
<keyword evidence="4" id="KW-0472">Membrane</keyword>
<proteinExistence type="inferred from homology"/>
<dbReference type="SUPFAM" id="SSF50156">
    <property type="entry name" value="PDZ domain-like"/>
    <property type="match status" value="1"/>
</dbReference>
<dbReference type="EMBL" id="CP000393">
    <property type="protein sequence ID" value="ABG53404.1"/>
    <property type="molecule type" value="Genomic_DNA"/>
</dbReference>
<feature type="domain" description="PDZ" evidence="5">
    <location>
        <begin position="289"/>
        <end position="394"/>
    </location>
</feature>
<dbReference type="Pfam" id="PF13180">
    <property type="entry name" value="PDZ_2"/>
    <property type="match status" value="1"/>
</dbReference>
<dbReference type="PRINTS" id="PR00834">
    <property type="entry name" value="PROTEASES2C"/>
</dbReference>
<dbReference type="InterPro" id="IPR009003">
    <property type="entry name" value="Peptidase_S1_PA"/>
</dbReference>
<dbReference type="AlphaFoldDB" id="Q10WH0"/>
<evidence type="ECO:0000256" key="1">
    <source>
        <dbReference type="ARBA" id="ARBA00010541"/>
    </source>
</evidence>
<evidence type="ECO:0000256" key="3">
    <source>
        <dbReference type="ARBA" id="ARBA00022801"/>
    </source>
</evidence>